<proteinExistence type="predicted"/>
<feature type="region of interest" description="Disordered" evidence="1">
    <location>
        <begin position="85"/>
        <end position="111"/>
    </location>
</feature>
<reference evidence="3" key="2">
    <citation type="submission" date="2017-12" db="EMBL/GenBank/DDBJ databases">
        <title>Genome sequence of the Bar-tailed Godwit (Limosa lapponica baueri).</title>
        <authorList>
            <person name="Lima N.C.B."/>
            <person name="Parody-Merino A.M."/>
            <person name="Battley P.F."/>
            <person name="Fidler A.E."/>
            <person name="Prosdocimi F."/>
        </authorList>
    </citation>
    <scope>NUCLEOTIDE SEQUENCE [LARGE SCALE GENOMIC DNA]</scope>
</reference>
<dbReference type="AlphaFoldDB" id="A0A2I0SZD5"/>
<accession>A0A2I0SZD5</accession>
<evidence type="ECO:0000256" key="1">
    <source>
        <dbReference type="SAM" id="MobiDB-lite"/>
    </source>
</evidence>
<dbReference type="EMBL" id="KZ534288">
    <property type="protein sequence ID" value="PKU26917.1"/>
    <property type="molecule type" value="Genomic_DNA"/>
</dbReference>
<sequence>MERLPVGVYQVTLLVKPYGFALNASTGEDIFLRVEPKLVAIEPPTASEIGRSECQTGSKGTPAFYFLLFMDSGAKGSLQLICPACDTDEKAPPGSPSKTPSPTVAKPNQML</sequence>
<organism evidence="2 3">
    <name type="scientific">Limosa lapponica baueri</name>
    <dbReference type="NCBI Taxonomy" id="1758121"/>
    <lineage>
        <taxon>Eukaryota</taxon>
        <taxon>Metazoa</taxon>
        <taxon>Chordata</taxon>
        <taxon>Craniata</taxon>
        <taxon>Vertebrata</taxon>
        <taxon>Euteleostomi</taxon>
        <taxon>Archelosauria</taxon>
        <taxon>Archosauria</taxon>
        <taxon>Dinosauria</taxon>
        <taxon>Saurischia</taxon>
        <taxon>Theropoda</taxon>
        <taxon>Coelurosauria</taxon>
        <taxon>Aves</taxon>
        <taxon>Neognathae</taxon>
        <taxon>Neoaves</taxon>
        <taxon>Charadriiformes</taxon>
        <taxon>Scolopacidae</taxon>
        <taxon>Limosa</taxon>
    </lineage>
</organism>
<reference evidence="3" key="1">
    <citation type="submission" date="2017-11" db="EMBL/GenBank/DDBJ databases">
        <authorList>
            <person name="Lima N.C."/>
            <person name="Parody-Merino A.M."/>
            <person name="Battley P.F."/>
            <person name="Fidler A.E."/>
            <person name="Prosdocimi F."/>
        </authorList>
    </citation>
    <scope>NUCLEOTIDE SEQUENCE [LARGE SCALE GENOMIC DNA]</scope>
</reference>
<name>A0A2I0SZD5_LIMLA</name>
<evidence type="ECO:0000313" key="3">
    <source>
        <dbReference type="Proteomes" id="UP000233556"/>
    </source>
</evidence>
<dbReference type="Proteomes" id="UP000233556">
    <property type="component" value="Unassembled WGS sequence"/>
</dbReference>
<gene>
    <name evidence="2" type="ORF">llap_22779</name>
</gene>
<evidence type="ECO:0000313" key="2">
    <source>
        <dbReference type="EMBL" id="PKU26917.1"/>
    </source>
</evidence>
<dbReference type="OrthoDB" id="120976at2759"/>
<protein>
    <submittedName>
        <fullName evidence="2">Uncharacterized protein</fullName>
    </submittedName>
</protein>
<keyword evidence="3" id="KW-1185">Reference proteome</keyword>